<proteinExistence type="predicted"/>
<comment type="caution">
    <text evidence="1">The sequence shown here is derived from an EMBL/GenBank/DDBJ whole genome shotgun (WGS) entry which is preliminary data.</text>
</comment>
<gene>
    <name evidence="1" type="ORF">FA95DRAFT_1588235</name>
</gene>
<dbReference type="Proteomes" id="UP000814033">
    <property type="component" value="Unassembled WGS sequence"/>
</dbReference>
<evidence type="ECO:0000313" key="1">
    <source>
        <dbReference type="EMBL" id="KAI0049518.1"/>
    </source>
</evidence>
<organism evidence="1 2">
    <name type="scientific">Auriscalpium vulgare</name>
    <dbReference type="NCBI Taxonomy" id="40419"/>
    <lineage>
        <taxon>Eukaryota</taxon>
        <taxon>Fungi</taxon>
        <taxon>Dikarya</taxon>
        <taxon>Basidiomycota</taxon>
        <taxon>Agaricomycotina</taxon>
        <taxon>Agaricomycetes</taxon>
        <taxon>Russulales</taxon>
        <taxon>Auriscalpiaceae</taxon>
        <taxon>Auriscalpium</taxon>
    </lineage>
</organism>
<sequence length="1000" mass="110125">MPAGARAPSDAVVLRNKEQEWKRSRGAIACAECRRLKLKCDKSVPCTSCRRRGCASICPNGSLVTGQGTRFVLADTDRLHNKITDMSDRIRQLEDALALSHGHVSRDAHPLLQRDLLKVKSIIDLHAAVDQEGGDSSRSSEPPGEGDESQSLDVFGTLAIRDDGASTFYGRSAGQESILLGERDAVEDSPSPPDPSRPSTAGTPTGLPYAIIEIARAFPDASVRLPLDALEAYLPHWERAAQLCALYLNQAPWFFGAVRARQLHEEILPMFYPEAATPPQSTSQPQSTPQLTSTPHDLGLLFVILCFGAATDESLPPAPTNTEADMYYLLTKAALALDPVMDRAPTVSTVQALSLMAIYQGLVANEHSIESTWALMGLATKLAQSVNRDCARWKLSPAEVQKRRSLFWELFITDCWQSLATGRIATFSIPVTDCELPQDTDGTLAADGTPQESFPFWKARFGRECVADVVAGILTARPPKYSIIIELDRKIRDMEVPKYAVDAPPEGAPFGIAMQHYMPINYRHLTLLYIHRTFLAQGLCDHPYDPLRSQYAPSILAGYRSACQILSNLRDGFAQFPTPIARFWVLWTHAFSAAVMLALIPVRAPQSKMAHTALLELQMANDLFERAVPYGGRAVKMQPIVRRHLDKALQSFQVARSEGIPRGPESIFPRPSRDEFSVFSGVTSTVSAPARPQPARLQVRGAGGEVHSGLPSAAPADTDTDMAVDQRQRRAEWGHAHATLVDQLVTFEGSLDAQINRGGWEVGGGGQAPQLAQSQSEGSLQYPRSDMTASSSEHSPAAQHPGNHEYQRTYPYAEQQHQEFSTHLHHTRGEQLPSHPHPQQQPSYLASHPQEHSHPTHPTLSHRSSSHNMQAYLPPPQPHYYAPPHTYHAPTPDSYQHHQQPALPLPPQQTPQLHYSEGSSPASSTLASTSSELEYPATPDPQAQQKLWNVPHTEADVLARPRSPRPRALDRVLRQSGDLSLTEAWSAFMSQMDVSMPPRR</sequence>
<reference evidence="1" key="1">
    <citation type="submission" date="2021-02" db="EMBL/GenBank/DDBJ databases">
        <authorList>
            <consortium name="DOE Joint Genome Institute"/>
            <person name="Ahrendt S."/>
            <person name="Looney B.P."/>
            <person name="Miyauchi S."/>
            <person name="Morin E."/>
            <person name="Drula E."/>
            <person name="Courty P.E."/>
            <person name="Chicoki N."/>
            <person name="Fauchery L."/>
            <person name="Kohler A."/>
            <person name="Kuo A."/>
            <person name="Labutti K."/>
            <person name="Pangilinan J."/>
            <person name="Lipzen A."/>
            <person name="Riley R."/>
            <person name="Andreopoulos W."/>
            <person name="He G."/>
            <person name="Johnson J."/>
            <person name="Barry K.W."/>
            <person name="Grigoriev I.V."/>
            <person name="Nagy L."/>
            <person name="Hibbett D."/>
            <person name="Henrissat B."/>
            <person name="Matheny P.B."/>
            <person name="Labbe J."/>
            <person name="Martin F."/>
        </authorList>
    </citation>
    <scope>NUCLEOTIDE SEQUENCE</scope>
    <source>
        <strain evidence="1">FP105234-sp</strain>
    </source>
</reference>
<protein>
    <submittedName>
        <fullName evidence="1">Uncharacterized protein</fullName>
    </submittedName>
</protein>
<reference evidence="1" key="2">
    <citation type="journal article" date="2022" name="New Phytol.">
        <title>Evolutionary transition to the ectomycorrhizal habit in the genomes of a hyperdiverse lineage of mushroom-forming fungi.</title>
        <authorList>
            <person name="Looney B."/>
            <person name="Miyauchi S."/>
            <person name="Morin E."/>
            <person name="Drula E."/>
            <person name="Courty P.E."/>
            <person name="Kohler A."/>
            <person name="Kuo A."/>
            <person name="LaButti K."/>
            <person name="Pangilinan J."/>
            <person name="Lipzen A."/>
            <person name="Riley R."/>
            <person name="Andreopoulos W."/>
            <person name="He G."/>
            <person name="Johnson J."/>
            <person name="Nolan M."/>
            <person name="Tritt A."/>
            <person name="Barry K.W."/>
            <person name="Grigoriev I.V."/>
            <person name="Nagy L.G."/>
            <person name="Hibbett D."/>
            <person name="Henrissat B."/>
            <person name="Matheny P.B."/>
            <person name="Labbe J."/>
            <person name="Martin F.M."/>
        </authorList>
    </citation>
    <scope>NUCLEOTIDE SEQUENCE</scope>
    <source>
        <strain evidence="1">FP105234-sp</strain>
    </source>
</reference>
<evidence type="ECO:0000313" key="2">
    <source>
        <dbReference type="Proteomes" id="UP000814033"/>
    </source>
</evidence>
<keyword evidence="2" id="KW-1185">Reference proteome</keyword>
<name>A0ACB8S071_9AGAM</name>
<accession>A0ACB8S071</accession>
<dbReference type="EMBL" id="MU275872">
    <property type="protein sequence ID" value="KAI0049518.1"/>
    <property type="molecule type" value="Genomic_DNA"/>
</dbReference>